<keyword evidence="2" id="KW-1185">Reference proteome</keyword>
<evidence type="ECO:0000313" key="2">
    <source>
        <dbReference type="Proteomes" id="UP000054018"/>
    </source>
</evidence>
<name>A0A0C9ZF58_9AGAM</name>
<proteinExistence type="predicted"/>
<protein>
    <submittedName>
        <fullName evidence="1">Unplaced genomic scaffold scaffold_31, whole genome shotgun sequence</fullName>
    </submittedName>
</protein>
<dbReference type="EMBL" id="KN833715">
    <property type="protein sequence ID" value="KIK24554.1"/>
    <property type="molecule type" value="Genomic_DNA"/>
</dbReference>
<dbReference type="HOGENOM" id="CLU_2813369_0_0_1"/>
<gene>
    <name evidence="1" type="ORF">PISMIDRAFT_678166</name>
</gene>
<accession>A0A0C9ZF58</accession>
<evidence type="ECO:0000313" key="1">
    <source>
        <dbReference type="EMBL" id="KIK24554.1"/>
    </source>
</evidence>
<dbReference type="AlphaFoldDB" id="A0A0C9ZF58"/>
<organism evidence="1 2">
    <name type="scientific">Pisolithus microcarpus 441</name>
    <dbReference type="NCBI Taxonomy" id="765257"/>
    <lineage>
        <taxon>Eukaryota</taxon>
        <taxon>Fungi</taxon>
        <taxon>Dikarya</taxon>
        <taxon>Basidiomycota</taxon>
        <taxon>Agaricomycotina</taxon>
        <taxon>Agaricomycetes</taxon>
        <taxon>Agaricomycetidae</taxon>
        <taxon>Boletales</taxon>
        <taxon>Sclerodermatineae</taxon>
        <taxon>Pisolithaceae</taxon>
        <taxon>Pisolithus</taxon>
    </lineage>
</organism>
<sequence>MDPAMGHEFIRPFFWMEHGSIKQPVCSLMPWFNQPTSEFAENGVQAHSPFLPPGRDPTKIVYQCTFD</sequence>
<reference evidence="2" key="2">
    <citation type="submission" date="2015-01" db="EMBL/GenBank/DDBJ databases">
        <title>Evolutionary Origins and Diversification of the Mycorrhizal Mutualists.</title>
        <authorList>
            <consortium name="DOE Joint Genome Institute"/>
            <consortium name="Mycorrhizal Genomics Consortium"/>
            <person name="Kohler A."/>
            <person name="Kuo A."/>
            <person name="Nagy L.G."/>
            <person name="Floudas D."/>
            <person name="Copeland A."/>
            <person name="Barry K.W."/>
            <person name="Cichocki N."/>
            <person name="Veneault-Fourrey C."/>
            <person name="LaButti K."/>
            <person name="Lindquist E.A."/>
            <person name="Lipzen A."/>
            <person name="Lundell T."/>
            <person name="Morin E."/>
            <person name="Murat C."/>
            <person name="Riley R."/>
            <person name="Ohm R."/>
            <person name="Sun H."/>
            <person name="Tunlid A."/>
            <person name="Henrissat B."/>
            <person name="Grigoriev I.V."/>
            <person name="Hibbett D.S."/>
            <person name="Martin F."/>
        </authorList>
    </citation>
    <scope>NUCLEOTIDE SEQUENCE [LARGE SCALE GENOMIC DNA]</scope>
    <source>
        <strain evidence="2">441</strain>
    </source>
</reference>
<dbReference type="Proteomes" id="UP000054018">
    <property type="component" value="Unassembled WGS sequence"/>
</dbReference>
<reference evidence="1 2" key="1">
    <citation type="submission" date="2014-04" db="EMBL/GenBank/DDBJ databases">
        <authorList>
            <consortium name="DOE Joint Genome Institute"/>
            <person name="Kuo A."/>
            <person name="Kohler A."/>
            <person name="Costa M.D."/>
            <person name="Nagy L.G."/>
            <person name="Floudas D."/>
            <person name="Copeland A."/>
            <person name="Barry K.W."/>
            <person name="Cichocki N."/>
            <person name="Veneault-Fourrey C."/>
            <person name="LaButti K."/>
            <person name="Lindquist E.A."/>
            <person name="Lipzen A."/>
            <person name="Lundell T."/>
            <person name="Morin E."/>
            <person name="Murat C."/>
            <person name="Sun H."/>
            <person name="Tunlid A."/>
            <person name="Henrissat B."/>
            <person name="Grigoriev I.V."/>
            <person name="Hibbett D.S."/>
            <person name="Martin F."/>
            <person name="Nordberg H.P."/>
            <person name="Cantor M.N."/>
            <person name="Hua S.X."/>
        </authorList>
    </citation>
    <scope>NUCLEOTIDE SEQUENCE [LARGE SCALE GENOMIC DNA]</scope>
    <source>
        <strain evidence="1 2">441</strain>
    </source>
</reference>